<comment type="caution">
    <text evidence="2">The sequence shown here is derived from an EMBL/GenBank/DDBJ whole genome shotgun (WGS) entry which is preliminary data.</text>
</comment>
<dbReference type="AlphaFoldDB" id="A0A9P0VR35"/>
<feature type="compositionally biased region" description="Basic residues" evidence="1">
    <location>
        <begin position="1"/>
        <end position="11"/>
    </location>
</feature>
<gene>
    <name evidence="2" type="ORF">ACAOBT_LOCUS36258</name>
</gene>
<evidence type="ECO:0000313" key="2">
    <source>
        <dbReference type="EMBL" id="CAH2017829.1"/>
    </source>
</evidence>
<name>A0A9P0VR35_ACAOB</name>
<dbReference type="OrthoDB" id="6780579at2759"/>
<organism evidence="2 3">
    <name type="scientific">Acanthoscelides obtectus</name>
    <name type="common">Bean weevil</name>
    <name type="synonym">Bruchus obtectus</name>
    <dbReference type="NCBI Taxonomy" id="200917"/>
    <lineage>
        <taxon>Eukaryota</taxon>
        <taxon>Metazoa</taxon>
        <taxon>Ecdysozoa</taxon>
        <taxon>Arthropoda</taxon>
        <taxon>Hexapoda</taxon>
        <taxon>Insecta</taxon>
        <taxon>Pterygota</taxon>
        <taxon>Neoptera</taxon>
        <taxon>Endopterygota</taxon>
        <taxon>Coleoptera</taxon>
        <taxon>Polyphaga</taxon>
        <taxon>Cucujiformia</taxon>
        <taxon>Chrysomeloidea</taxon>
        <taxon>Chrysomelidae</taxon>
        <taxon>Bruchinae</taxon>
        <taxon>Bruchini</taxon>
        <taxon>Acanthoscelides</taxon>
    </lineage>
</organism>
<dbReference type="EMBL" id="CAKOFQ010009481">
    <property type="protein sequence ID" value="CAH2017829.1"/>
    <property type="molecule type" value="Genomic_DNA"/>
</dbReference>
<protein>
    <submittedName>
        <fullName evidence="2">Uncharacterized protein</fullName>
    </submittedName>
</protein>
<sequence>MRKERQLRRSTFRAISSGSDSPRRENKIANDNFKTESNNTTQHVTLEMHWAKTYDYQDTVWMEAMKFALAVFLFGQIYVGSSKNTNSDLKWYLDCYWRQYLDGEIPQTQYKQVMTCYRDLLT</sequence>
<proteinExistence type="predicted"/>
<evidence type="ECO:0000313" key="3">
    <source>
        <dbReference type="Proteomes" id="UP001152888"/>
    </source>
</evidence>
<reference evidence="2" key="1">
    <citation type="submission" date="2022-03" db="EMBL/GenBank/DDBJ databases">
        <authorList>
            <person name="Sayadi A."/>
        </authorList>
    </citation>
    <scope>NUCLEOTIDE SEQUENCE</scope>
</reference>
<accession>A0A9P0VR35</accession>
<feature type="region of interest" description="Disordered" evidence="1">
    <location>
        <begin position="1"/>
        <end position="36"/>
    </location>
</feature>
<dbReference type="Proteomes" id="UP001152888">
    <property type="component" value="Unassembled WGS sequence"/>
</dbReference>
<keyword evidence="3" id="KW-1185">Reference proteome</keyword>
<evidence type="ECO:0000256" key="1">
    <source>
        <dbReference type="SAM" id="MobiDB-lite"/>
    </source>
</evidence>